<feature type="domain" description="Tetrapyrrole methylase" evidence="7">
    <location>
        <begin position="4"/>
        <end position="213"/>
    </location>
</feature>
<evidence type="ECO:0000256" key="5">
    <source>
        <dbReference type="ARBA" id="ARBA00023244"/>
    </source>
</evidence>
<gene>
    <name evidence="8" type="primary">cobA</name>
    <name evidence="8" type="ORF">NZD89_26685</name>
</gene>
<dbReference type="SUPFAM" id="SSF53790">
    <property type="entry name" value="Tetrapyrrole methylase"/>
    <property type="match status" value="1"/>
</dbReference>
<sequence length="262" mass="27764">MGRVFLVGAGPGDPLLLTLKAKAVLEKADVVVYDRLVSQSILEFAADAAEMIYVGKSPNHHTLPQREIDALLVKKAREGHTVVRLKGGDPFVFGRGAEEAEALRAHGVPYEVVPGVSSVTAAPAYAGIPLTHRSLAAGFHVVTGHECLQSTGTPWGALAESSQTVVILMGMANLREIADRLVHFGRRGDTPVAVVRLGTTPEQQTVVGTLESIADIVAQSGIEPPAVIVVGDVVRMHDQLDWFDPKAMSRDERVAASGATSL</sequence>
<name>A0ABY6ZFQ6_9BACL</name>
<evidence type="ECO:0000256" key="6">
    <source>
        <dbReference type="RuleBase" id="RU003960"/>
    </source>
</evidence>
<dbReference type="NCBIfam" id="NF004790">
    <property type="entry name" value="PRK06136.1"/>
    <property type="match status" value="1"/>
</dbReference>
<evidence type="ECO:0000256" key="3">
    <source>
        <dbReference type="ARBA" id="ARBA00022679"/>
    </source>
</evidence>
<dbReference type="InterPro" id="IPR014776">
    <property type="entry name" value="4pyrrole_Mease_sub2"/>
</dbReference>
<dbReference type="PROSITE" id="PS00840">
    <property type="entry name" value="SUMT_2"/>
    <property type="match status" value="1"/>
</dbReference>
<dbReference type="Pfam" id="PF00590">
    <property type="entry name" value="TP_methylase"/>
    <property type="match status" value="1"/>
</dbReference>
<dbReference type="CDD" id="cd11642">
    <property type="entry name" value="SUMT"/>
    <property type="match status" value="1"/>
</dbReference>
<evidence type="ECO:0000256" key="1">
    <source>
        <dbReference type="ARBA" id="ARBA00012162"/>
    </source>
</evidence>
<dbReference type="InterPro" id="IPR014777">
    <property type="entry name" value="4pyrrole_Mease_sub1"/>
</dbReference>
<protein>
    <recommendedName>
        <fullName evidence="1">uroporphyrinogen-III C-methyltransferase</fullName>
        <ecNumber evidence="1">2.1.1.107</ecNumber>
    </recommendedName>
</protein>
<evidence type="ECO:0000313" key="9">
    <source>
        <dbReference type="Proteomes" id="UP001164761"/>
    </source>
</evidence>
<keyword evidence="4" id="KW-0949">S-adenosyl-L-methionine</keyword>
<dbReference type="Proteomes" id="UP001164761">
    <property type="component" value="Chromosome"/>
</dbReference>
<keyword evidence="5" id="KW-0627">Porphyrin biosynthesis</keyword>
<comment type="similarity">
    <text evidence="6">Belongs to the precorrin methyltransferase family.</text>
</comment>
<dbReference type="EC" id="2.1.1.107" evidence="1"/>
<dbReference type="InterPro" id="IPR003043">
    <property type="entry name" value="Uropor_MeTrfase_CS"/>
</dbReference>
<evidence type="ECO:0000256" key="2">
    <source>
        <dbReference type="ARBA" id="ARBA00022603"/>
    </source>
</evidence>
<evidence type="ECO:0000256" key="4">
    <source>
        <dbReference type="ARBA" id="ARBA00022691"/>
    </source>
</evidence>
<dbReference type="NCBIfam" id="TIGR01469">
    <property type="entry name" value="cobA_cysG_Cterm"/>
    <property type="match status" value="1"/>
</dbReference>
<dbReference type="InterPro" id="IPR000878">
    <property type="entry name" value="4pyrrol_Mease"/>
</dbReference>
<dbReference type="PANTHER" id="PTHR45790">
    <property type="entry name" value="SIROHEME SYNTHASE-RELATED"/>
    <property type="match status" value="1"/>
</dbReference>
<dbReference type="GO" id="GO:0032259">
    <property type="term" value="P:methylation"/>
    <property type="evidence" value="ECO:0007669"/>
    <property type="project" value="UniProtKB-KW"/>
</dbReference>
<dbReference type="InterPro" id="IPR050161">
    <property type="entry name" value="Siro_Cobalamin_biosynth"/>
</dbReference>
<keyword evidence="3 6" id="KW-0808">Transferase</keyword>
<dbReference type="GO" id="GO:0004851">
    <property type="term" value="F:uroporphyrin-III C-methyltransferase activity"/>
    <property type="evidence" value="ECO:0007669"/>
    <property type="project" value="UniProtKB-EC"/>
</dbReference>
<dbReference type="PANTHER" id="PTHR45790:SF3">
    <property type="entry name" value="S-ADENOSYL-L-METHIONINE-DEPENDENT UROPORPHYRINOGEN III METHYLTRANSFERASE, CHLOROPLASTIC"/>
    <property type="match status" value="1"/>
</dbReference>
<proteinExistence type="inferred from homology"/>
<dbReference type="Gene3D" id="3.40.1010.10">
    <property type="entry name" value="Cobalt-precorrin-4 Transmethylase, Domain 1"/>
    <property type="match status" value="1"/>
</dbReference>
<dbReference type="EMBL" id="CP104067">
    <property type="protein sequence ID" value="WAH41749.1"/>
    <property type="molecule type" value="Genomic_DNA"/>
</dbReference>
<reference evidence="8" key="1">
    <citation type="submission" date="2022-08" db="EMBL/GenBank/DDBJ databases">
        <title>Alicyclobacillus fastidiosus DSM 17978, complete genome.</title>
        <authorList>
            <person name="Wang Q."/>
            <person name="Cai R."/>
            <person name="Wang Z."/>
        </authorList>
    </citation>
    <scope>NUCLEOTIDE SEQUENCE</scope>
    <source>
        <strain evidence="8">DSM 17978</strain>
    </source>
</reference>
<dbReference type="PROSITE" id="PS00839">
    <property type="entry name" value="SUMT_1"/>
    <property type="match status" value="1"/>
</dbReference>
<organism evidence="8 9">
    <name type="scientific">Alicyclobacillus fastidiosus</name>
    <dbReference type="NCBI Taxonomy" id="392011"/>
    <lineage>
        <taxon>Bacteria</taxon>
        <taxon>Bacillati</taxon>
        <taxon>Bacillota</taxon>
        <taxon>Bacilli</taxon>
        <taxon>Bacillales</taxon>
        <taxon>Alicyclobacillaceae</taxon>
        <taxon>Alicyclobacillus</taxon>
    </lineage>
</organism>
<keyword evidence="9" id="KW-1185">Reference proteome</keyword>
<evidence type="ECO:0000313" key="8">
    <source>
        <dbReference type="EMBL" id="WAH41749.1"/>
    </source>
</evidence>
<dbReference type="InterPro" id="IPR035996">
    <property type="entry name" value="4pyrrol_Methylase_sf"/>
</dbReference>
<dbReference type="InterPro" id="IPR006366">
    <property type="entry name" value="CobA/CysG_C"/>
</dbReference>
<dbReference type="RefSeq" id="WP_268005657.1">
    <property type="nucleotide sequence ID" value="NZ_CP104067.1"/>
</dbReference>
<accession>A0ABY6ZFQ6</accession>
<dbReference type="Gene3D" id="3.30.950.10">
    <property type="entry name" value="Methyltransferase, Cobalt-precorrin-4 Transmethylase, Domain 2"/>
    <property type="match status" value="1"/>
</dbReference>
<evidence type="ECO:0000259" key="7">
    <source>
        <dbReference type="Pfam" id="PF00590"/>
    </source>
</evidence>
<keyword evidence="2 6" id="KW-0489">Methyltransferase</keyword>